<feature type="transmembrane region" description="Helical" evidence="1">
    <location>
        <begin position="87"/>
        <end position="105"/>
    </location>
</feature>
<feature type="transmembrane region" description="Helical" evidence="1">
    <location>
        <begin position="35"/>
        <end position="54"/>
    </location>
</feature>
<keyword evidence="1" id="KW-0812">Transmembrane</keyword>
<proteinExistence type="predicted"/>
<evidence type="ECO:0000256" key="1">
    <source>
        <dbReference type="SAM" id="Phobius"/>
    </source>
</evidence>
<dbReference type="AlphaFoldDB" id="A0AB38XQ39"/>
<keyword evidence="1" id="KW-1133">Transmembrane helix</keyword>
<dbReference type="RefSeq" id="WP_004806544.1">
    <property type="nucleotide sequence ID" value="NZ_CP116394.1"/>
</dbReference>
<reference evidence="2" key="1">
    <citation type="submission" date="2023-01" db="EMBL/GenBank/DDBJ databases">
        <title>Comparative Genomic Analysis of the Clinically-Derived Winkia Strain NY0527 Provides Evidence into the Taxonomic Reassignment of Winkia neuii and Characterizes Their Virulence Traits.</title>
        <authorList>
            <person name="Cai X."/>
            <person name="Peng Y."/>
            <person name="Li M."/>
            <person name="Qiu Y."/>
            <person name="Wang Y."/>
            <person name="Xu L."/>
            <person name="Hou Q."/>
        </authorList>
    </citation>
    <scope>NUCLEOTIDE SEQUENCE</scope>
    <source>
        <strain evidence="2">NY0527</strain>
    </source>
</reference>
<evidence type="ECO:0000313" key="3">
    <source>
        <dbReference type="Proteomes" id="UP001211044"/>
    </source>
</evidence>
<protein>
    <submittedName>
        <fullName evidence="2">DUF6286 domain-containing protein</fullName>
    </submittedName>
</protein>
<name>A0AB38XQ39_9ACTO</name>
<accession>A0AB38XQ39</accession>
<dbReference type="KEGG" id="wne:PIG85_01950"/>
<dbReference type="EMBL" id="CP116394">
    <property type="protein sequence ID" value="WCE46432.1"/>
    <property type="molecule type" value="Genomic_DNA"/>
</dbReference>
<organism evidence="2 3">
    <name type="scientific">Winkia neuii subsp. anitrata</name>
    <dbReference type="NCBI Taxonomy" id="29318"/>
    <lineage>
        <taxon>Bacteria</taxon>
        <taxon>Bacillati</taxon>
        <taxon>Actinomycetota</taxon>
        <taxon>Actinomycetes</taxon>
        <taxon>Actinomycetales</taxon>
        <taxon>Actinomycetaceae</taxon>
        <taxon>Winkia</taxon>
    </lineage>
</organism>
<dbReference type="Proteomes" id="UP001211044">
    <property type="component" value="Chromosome"/>
</dbReference>
<evidence type="ECO:0000313" key="2">
    <source>
        <dbReference type="EMBL" id="WCE46432.1"/>
    </source>
</evidence>
<sequence length="208" mass="21795">MSTDKPITSDAPVQPASQGPHVSYMVRRETHSSRAITASIVGLIVAVVLVWLIAERILTAMGKPNLLASWDQIANSVVKLPAGVPQWALIVGGIVATLLGLWMLGKALGGGALDRHSLASDRVAYIVDDKVTASALSRAVREHAGLPEGQVATSLSKRNANVQVTPTSGREVDTSSIQSVLNTEVEGYQLNPATTGSVKLNSNGEVAK</sequence>
<gene>
    <name evidence="2" type="ORF">PIG85_01950</name>
</gene>
<keyword evidence="1" id="KW-0472">Membrane</keyword>